<evidence type="ECO:0000259" key="1">
    <source>
        <dbReference type="Pfam" id="PF02625"/>
    </source>
</evidence>
<comment type="caution">
    <text evidence="3">The sequence shown here is derived from an EMBL/GenBank/DDBJ whole genome shotgun (WGS) entry which is preliminary data.</text>
</comment>
<accession>U2FZV6</accession>
<keyword evidence="4" id="KW-1185">Reference proteome</keyword>
<protein>
    <submittedName>
        <fullName evidence="3">Xanthine dehydrogenase accessory factor protein</fullName>
        <ecNumber evidence="3">1.1.1.94</ecNumber>
    </submittedName>
</protein>
<dbReference type="Pfam" id="PF02625">
    <property type="entry name" value="XdhC_CoxI"/>
    <property type="match status" value="1"/>
</dbReference>
<reference evidence="3 4" key="1">
    <citation type="journal article" date="2011" name="J. Bacteriol.">
        <title>Genome sequence of Salinisphaera shabanensis, a gammaproteobacterium from the harsh, variable environment of the brine-seawater interface of the Shaban Deep in the Red Sea.</title>
        <authorList>
            <person name="Antunes A."/>
            <person name="Alam I."/>
            <person name="Bajic V.B."/>
            <person name="Stingl U."/>
        </authorList>
    </citation>
    <scope>NUCLEOTIDE SEQUENCE [LARGE SCALE GENOMIC DNA]</scope>
    <source>
        <strain evidence="3 4">E1L3A</strain>
    </source>
</reference>
<dbReference type="InterPro" id="IPR036291">
    <property type="entry name" value="NAD(P)-bd_dom_sf"/>
</dbReference>
<organism evidence="3 4">
    <name type="scientific">Salinisphaera shabanensis E1L3A</name>
    <dbReference type="NCBI Taxonomy" id="1033802"/>
    <lineage>
        <taxon>Bacteria</taxon>
        <taxon>Pseudomonadati</taxon>
        <taxon>Pseudomonadota</taxon>
        <taxon>Gammaproteobacteria</taxon>
        <taxon>Salinisphaerales</taxon>
        <taxon>Salinisphaeraceae</taxon>
        <taxon>Salinisphaera</taxon>
    </lineage>
</organism>
<dbReference type="Pfam" id="PF13478">
    <property type="entry name" value="XdhC_C"/>
    <property type="match status" value="1"/>
</dbReference>
<dbReference type="PANTHER" id="PTHR30388:SF6">
    <property type="entry name" value="XANTHINE DEHYDROGENASE SUBUNIT A-RELATED"/>
    <property type="match status" value="1"/>
</dbReference>
<dbReference type="GO" id="GO:0047952">
    <property type="term" value="F:glycerol-3-phosphate dehydrogenase [NAD(P)+] activity"/>
    <property type="evidence" value="ECO:0007669"/>
    <property type="project" value="UniProtKB-EC"/>
</dbReference>
<dbReference type="InterPro" id="IPR027051">
    <property type="entry name" value="XdhC_Rossmann_dom"/>
</dbReference>
<dbReference type="eggNOG" id="COG1975">
    <property type="taxonomic scope" value="Bacteria"/>
</dbReference>
<dbReference type="InterPro" id="IPR003777">
    <property type="entry name" value="XdhC_CoxI"/>
</dbReference>
<feature type="domain" description="XdhC- CoxI" evidence="1">
    <location>
        <begin position="14"/>
        <end position="75"/>
    </location>
</feature>
<dbReference type="Gene3D" id="3.40.50.720">
    <property type="entry name" value="NAD(P)-binding Rossmann-like Domain"/>
    <property type="match status" value="1"/>
</dbReference>
<evidence type="ECO:0000313" key="3">
    <source>
        <dbReference type="EMBL" id="ERJ19613.1"/>
    </source>
</evidence>
<dbReference type="AlphaFoldDB" id="U2FZV6"/>
<dbReference type="Proteomes" id="UP000006242">
    <property type="component" value="Unassembled WGS sequence"/>
</dbReference>
<dbReference type="SUPFAM" id="SSF51735">
    <property type="entry name" value="NAD(P)-binding Rossmann-fold domains"/>
    <property type="match status" value="1"/>
</dbReference>
<dbReference type="STRING" id="1033802.SSPSH_001383"/>
<reference evidence="3 4" key="2">
    <citation type="journal article" date="2013" name="PLoS ONE">
        <title>INDIGO - INtegrated Data Warehouse of MIcrobial GenOmes with Examples from the Red Sea Extremophiles.</title>
        <authorList>
            <person name="Alam I."/>
            <person name="Antunes A."/>
            <person name="Kamau A.A."/>
            <person name="Ba Alawi W."/>
            <person name="Kalkatawi M."/>
            <person name="Stingl U."/>
            <person name="Bajic V.B."/>
        </authorList>
    </citation>
    <scope>NUCLEOTIDE SEQUENCE [LARGE SCALE GENOMIC DNA]</scope>
    <source>
        <strain evidence="3 4">E1L3A</strain>
    </source>
</reference>
<sequence length="322" mass="33867">MSVPAFWPTVVERLAAGRAVFVALVVANTRGSPGTRGARLMRDDSGKTVGTIGGGIMERDLLERSRRTLADRGPVAVLQRRVHRKNAGDDASGLICAGEQTNLLLYLDPARDVAAIAAHAQAQAVDSPGTLLVQSCGVRFVDTLDGHEGLQQGHGADWCYREHSPAAQRLAIVGAGHCGLAVARLARDVGYDVTLFDHRAERITAIEGIRGEYVADYRDVAARLRHAPMTVVRVMTSSIRSDIAALGPLAAIGTRSLGVMGSRQKIQAIRTTLIEQGADADGVARIAGPIGLPIKSDTPAEIAVSVVGELLAHAKDTAGQSA</sequence>
<name>U2FZV6_9GAMM</name>
<dbReference type="PANTHER" id="PTHR30388">
    <property type="entry name" value="ALDEHYDE OXIDOREDUCTASE MOLYBDENUM COFACTOR ASSEMBLY PROTEIN"/>
    <property type="match status" value="1"/>
</dbReference>
<evidence type="ECO:0000259" key="2">
    <source>
        <dbReference type="Pfam" id="PF13478"/>
    </source>
</evidence>
<dbReference type="EC" id="1.1.1.94" evidence="3"/>
<feature type="domain" description="XdhC Rossmann" evidence="2">
    <location>
        <begin position="170"/>
        <end position="310"/>
    </location>
</feature>
<proteinExistence type="predicted"/>
<dbReference type="RefSeq" id="WP_006912878.1">
    <property type="nucleotide sequence ID" value="NZ_AFNV02000008.1"/>
</dbReference>
<dbReference type="InterPro" id="IPR052698">
    <property type="entry name" value="MoCofactor_Util/Proc"/>
</dbReference>
<keyword evidence="3" id="KW-0560">Oxidoreductase</keyword>
<gene>
    <name evidence="3" type="primary">xdhC</name>
    <name evidence="3" type="ORF">SSPSH_001383</name>
</gene>
<evidence type="ECO:0000313" key="4">
    <source>
        <dbReference type="Proteomes" id="UP000006242"/>
    </source>
</evidence>
<dbReference type="OrthoDB" id="9815497at2"/>
<dbReference type="EMBL" id="AFNV02000008">
    <property type="protein sequence ID" value="ERJ19613.1"/>
    <property type="molecule type" value="Genomic_DNA"/>
</dbReference>